<dbReference type="KEGG" id="dps:DP0137"/>
<dbReference type="Pfam" id="PF00899">
    <property type="entry name" value="ThiF"/>
    <property type="match status" value="1"/>
</dbReference>
<dbReference type="CDD" id="cd00755">
    <property type="entry name" value="YgdL_like"/>
    <property type="match status" value="1"/>
</dbReference>
<reference evidence="3" key="1">
    <citation type="journal article" date="2004" name="Environ. Microbiol.">
        <title>The genome of Desulfotalea psychrophila, a sulfate-reducing bacterium from permanently cold Arctic sediments.</title>
        <authorList>
            <person name="Rabus R."/>
            <person name="Ruepp A."/>
            <person name="Frickey T."/>
            <person name="Rattei T."/>
            <person name="Fartmann B."/>
            <person name="Stark M."/>
            <person name="Bauer M."/>
            <person name="Zibat A."/>
            <person name="Lombardot T."/>
            <person name="Becker I."/>
            <person name="Amann J."/>
            <person name="Gellner K."/>
            <person name="Teeling H."/>
            <person name="Leuschner W.D."/>
            <person name="Gloeckner F.-O."/>
            <person name="Lupas A.N."/>
            <person name="Amann R."/>
            <person name="Klenk H.-P."/>
        </authorList>
    </citation>
    <scope>NUCLEOTIDE SEQUENCE [LARGE SCALE GENOMIC DNA]</scope>
    <source>
        <strain evidence="3">DSM 12343 / LSv54</strain>
    </source>
</reference>
<dbReference type="GO" id="GO:0061504">
    <property type="term" value="P:cyclic threonylcarbamoyladenosine biosynthetic process"/>
    <property type="evidence" value="ECO:0007669"/>
    <property type="project" value="TreeGrafter"/>
</dbReference>
<evidence type="ECO:0000313" key="2">
    <source>
        <dbReference type="EMBL" id="CAG34866.1"/>
    </source>
</evidence>
<dbReference type="GO" id="GO:0061503">
    <property type="term" value="F:tRNA threonylcarbamoyladenosine dehydratase"/>
    <property type="evidence" value="ECO:0007669"/>
    <property type="project" value="TreeGrafter"/>
</dbReference>
<dbReference type="HOGENOM" id="CLU_013325_4_1_7"/>
<dbReference type="eggNOG" id="COG1179">
    <property type="taxonomic scope" value="Bacteria"/>
</dbReference>
<dbReference type="InterPro" id="IPR000594">
    <property type="entry name" value="ThiF_NAD_FAD-bd"/>
</dbReference>
<dbReference type="AlphaFoldDB" id="Q6AS09"/>
<dbReference type="InterPro" id="IPR035985">
    <property type="entry name" value="Ubiquitin-activating_enz"/>
</dbReference>
<dbReference type="EMBL" id="CR522870">
    <property type="protein sequence ID" value="CAG34866.1"/>
    <property type="molecule type" value="Genomic_DNA"/>
</dbReference>
<evidence type="ECO:0000259" key="1">
    <source>
        <dbReference type="Pfam" id="PF00899"/>
    </source>
</evidence>
<proteinExistence type="predicted"/>
<dbReference type="Gene3D" id="3.40.50.720">
    <property type="entry name" value="NAD(P)-binding Rossmann-like Domain"/>
    <property type="match status" value="1"/>
</dbReference>
<dbReference type="SUPFAM" id="SSF69572">
    <property type="entry name" value="Activating enzymes of the ubiquitin-like proteins"/>
    <property type="match status" value="1"/>
</dbReference>
<dbReference type="PANTHER" id="PTHR43267:SF1">
    <property type="entry name" value="TRNA THREONYLCARBAMOYLADENOSINE DEHYDRATASE"/>
    <property type="match status" value="1"/>
</dbReference>
<feature type="domain" description="THIF-type NAD/FAD binding fold" evidence="1">
    <location>
        <begin position="15"/>
        <end position="249"/>
    </location>
</feature>
<gene>
    <name evidence="2" type="ordered locus">DP0137</name>
</gene>
<dbReference type="GO" id="GO:0008641">
    <property type="term" value="F:ubiquitin-like modifier activating enzyme activity"/>
    <property type="evidence" value="ECO:0007669"/>
    <property type="project" value="InterPro"/>
</dbReference>
<organism evidence="2 3">
    <name type="scientific">Desulfotalea psychrophila (strain LSv54 / DSM 12343)</name>
    <dbReference type="NCBI Taxonomy" id="177439"/>
    <lineage>
        <taxon>Bacteria</taxon>
        <taxon>Pseudomonadati</taxon>
        <taxon>Thermodesulfobacteriota</taxon>
        <taxon>Desulfobulbia</taxon>
        <taxon>Desulfobulbales</taxon>
        <taxon>Desulfocapsaceae</taxon>
        <taxon>Desulfotalea</taxon>
    </lineage>
</organism>
<sequence>MNKPGKMDRFSRLKALIGEKRVERLAARSVTIVGIGAVGGHAMEGLARSGIGHLRLVDFDRIDPSNINRQLLALDSTVGRLKVELAQERIYQINPQCKVEILPLFANQESIDKILDPKPDLLIDAIDALNPKTCLLEAAFRHKIPTISSMGAALRTDPTKITYGDIFDTRGCPLAKQLRKRLRNRGIGEGIFCVYSHEAVNFNYGNEGADEPNDKSLGRSRNILGSTPTIPAIFGLTIANQAIFALAEKEISFS</sequence>
<protein>
    <recommendedName>
        <fullName evidence="1">THIF-type NAD/FAD binding fold domain-containing protein</fullName>
    </recommendedName>
</protein>
<dbReference type="InterPro" id="IPR045886">
    <property type="entry name" value="ThiF/MoeB/HesA"/>
</dbReference>
<keyword evidence="3" id="KW-1185">Reference proteome</keyword>
<accession>Q6AS09</accession>
<dbReference type="Proteomes" id="UP000000602">
    <property type="component" value="Chromosome"/>
</dbReference>
<name>Q6AS09_DESPS</name>
<dbReference type="STRING" id="177439.DP0137"/>
<dbReference type="PANTHER" id="PTHR43267">
    <property type="entry name" value="TRNA THREONYLCARBAMOYLADENOSINE DEHYDRATASE"/>
    <property type="match status" value="1"/>
</dbReference>
<evidence type="ECO:0000313" key="3">
    <source>
        <dbReference type="Proteomes" id="UP000000602"/>
    </source>
</evidence>